<evidence type="ECO:0000313" key="3">
    <source>
        <dbReference type="Proteomes" id="UP001152622"/>
    </source>
</evidence>
<feature type="compositionally biased region" description="Basic and acidic residues" evidence="1">
    <location>
        <begin position="35"/>
        <end position="46"/>
    </location>
</feature>
<sequence>MEGSGGLREAWEQENGGDGDENFTEPATPGTSPEHSQHVGVYKEKSRLQQEDWKQEDWECLLRPPVEPSAMFGSDSVRMLRDVRYYAGTMSSCDEVSSPSTIADLQQREVLQAEVTLLLSKGAIREGGATARENLQFLQEQLDAGKSSTTVRVLVAVIKPAQVGDHRLTEGCCATEGFRKGAQRLTARIFGPCPVSVAPPTFDPLESIDLKWLSFKTVFLLAVTSARRLGENCRLYLSIRTAVHSCRMMLA</sequence>
<evidence type="ECO:0000256" key="1">
    <source>
        <dbReference type="SAM" id="MobiDB-lite"/>
    </source>
</evidence>
<dbReference type="EMBL" id="JAINUF010000008">
    <property type="protein sequence ID" value="KAJ8352536.1"/>
    <property type="molecule type" value="Genomic_DNA"/>
</dbReference>
<proteinExistence type="predicted"/>
<name>A0A9Q1F7V3_SYNKA</name>
<dbReference type="OrthoDB" id="8954815at2759"/>
<protein>
    <submittedName>
        <fullName evidence="2">Uncharacterized protein</fullName>
    </submittedName>
</protein>
<organism evidence="2 3">
    <name type="scientific">Synaphobranchus kaupii</name>
    <name type="common">Kaup's arrowtooth eel</name>
    <dbReference type="NCBI Taxonomy" id="118154"/>
    <lineage>
        <taxon>Eukaryota</taxon>
        <taxon>Metazoa</taxon>
        <taxon>Chordata</taxon>
        <taxon>Craniata</taxon>
        <taxon>Vertebrata</taxon>
        <taxon>Euteleostomi</taxon>
        <taxon>Actinopterygii</taxon>
        <taxon>Neopterygii</taxon>
        <taxon>Teleostei</taxon>
        <taxon>Anguilliformes</taxon>
        <taxon>Synaphobranchidae</taxon>
        <taxon>Synaphobranchus</taxon>
    </lineage>
</organism>
<accession>A0A9Q1F7V3</accession>
<dbReference type="Proteomes" id="UP001152622">
    <property type="component" value="Chromosome 8"/>
</dbReference>
<evidence type="ECO:0000313" key="2">
    <source>
        <dbReference type="EMBL" id="KAJ8352536.1"/>
    </source>
</evidence>
<feature type="region of interest" description="Disordered" evidence="1">
    <location>
        <begin position="1"/>
        <end position="46"/>
    </location>
</feature>
<reference evidence="2" key="1">
    <citation type="journal article" date="2023" name="Science">
        <title>Genome structures resolve the early diversification of teleost fishes.</title>
        <authorList>
            <person name="Parey E."/>
            <person name="Louis A."/>
            <person name="Montfort J."/>
            <person name="Bouchez O."/>
            <person name="Roques C."/>
            <person name="Iampietro C."/>
            <person name="Lluch J."/>
            <person name="Castinel A."/>
            <person name="Donnadieu C."/>
            <person name="Desvignes T."/>
            <person name="Floi Bucao C."/>
            <person name="Jouanno E."/>
            <person name="Wen M."/>
            <person name="Mejri S."/>
            <person name="Dirks R."/>
            <person name="Jansen H."/>
            <person name="Henkel C."/>
            <person name="Chen W.J."/>
            <person name="Zahm M."/>
            <person name="Cabau C."/>
            <person name="Klopp C."/>
            <person name="Thompson A.W."/>
            <person name="Robinson-Rechavi M."/>
            <person name="Braasch I."/>
            <person name="Lecointre G."/>
            <person name="Bobe J."/>
            <person name="Postlethwait J.H."/>
            <person name="Berthelot C."/>
            <person name="Roest Crollius H."/>
            <person name="Guiguen Y."/>
        </authorList>
    </citation>
    <scope>NUCLEOTIDE SEQUENCE</scope>
    <source>
        <strain evidence="2">WJC10195</strain>
    </source>
</reference>
<gene>
    <name evidence="2" type="ORF">SKAU_G00240120</name>
</gene>
<comment type="caution">
    <text evidence="2">The sequence shown here is derived from an EMBL/GenBank/DDBJ whole genome shotgun (WGS) entry which is preliminary data.</text>
</comment>
<dbReference type="AlphaFoldDB" id="A0A9Q1F7V3"/>
<keyword evidence="3" id="KW-1185">Reference proteome</keyword>